<evidence type="ECO:0000313" key="6">
    <source>
        <dbReference type="Proteomes" id="UP000290289"/>
    </source>
</evidence>
<evidence type="ECO:0000256" key="2">
    <source>
        <dbReference type="ARBA" id="ARBA00022964"/>
    </source>
</evidence>
<dbReference type="Gene3D" id="1.20.245.10">
    <property type="entry name" value="Lipoxygenase-1, Domain 5"/>
    <property type="match status" value="1"/>
</dbReference>
<dbReference type="InterPro" id="IPR020834">
    <property type="entry name" value="LipOase_CS"/>
</dbReference>
<feature type="domain" description="Lipoxygenase" evidence="4">
    <location>
        <begin position="1"/>
        <end position="63"/>
    </location>
</feature>
<dbReference type="InterPro" id="IPR013819">
    <property type="entry name" value="LipOase_C"/>
</dbReference>
<dbReference type="AlphaFoldDB" id="A0A498K1E7"/>
<accession>A0A498K1E7</accession>
<reference evidence="5 6" key="1">
    <citation type="submission" date="2018-10" db="EMBL/GenBank/DDBJ databases">
        <title>A high-quality apple genome assembly.</title>
        <authorList>
            <person name="Hu J."/>
        </authorList>
    </citation>
    <scope>NUCLEOTIDE SEQUENCE [LARGE SCALE GENOMIC DNA]</scope>
    <source>
        <strain evidence="6">cv. HFTH1</strain>
        <tissue evidence="5">Young leaf</tissue>
    </source>
</reference>
<dbReference type="Proteomes" id="UP000290289">
    <property type="component" value="Chromosome 5"/>
</dbReference>
<gene>
    <name evidence="5" type="ORF">DVH24_021334</name>
</gene>
<dbReference type="GO" id="GO:0016702">
    <property type="term" value="F:oxidoreductase activity, acting on single donors with incorporation of molecular oxygen, incorporation of two atoms of oxygen"/>
    <property type="evidence" value="ECO:0007669"/>
    <property type="project" value="InterPro"/>
</dbReference>
<dbReference type="EMBL" id="RDQH01000331">
    <property type="protein sequence ID" value="RXH99532.1"/>
    <property type="molecule type" value="Genomic_DNA"/>
</dbReference>
<dbReference type="InterPro" id="IPR000907">
    <property type="entry name" value="LipOase"/>
</dbReference>
<dbReference type="PANTHER" id="PTHR11771">
    <property type="entry name" value="LIPOXYGENASE"/>
    <property type="match status" value="1"/>
</dbReference>
<dbReference type="STRING" id="3750.A0A498K1E7"/>
<evidence type="ECO:0000256" key="3">
    <source>
        <dbReference type="ARBA" id="ARBA00023002"/>
    </source>
</evidence>
<keyword evidence="3" id="KW-0560">Oxidoreductase</keyword>
<dbReference type="SUPFAM" id="SSF48484">
    <property type="entry name" value="Lipoxigenase"/>
    <property type="match status" value="1"/>
</dbReference>
<dbReference type="InterPro" id="IPR036226">
    <property type="entry name" value="LipOase_C_sf"/>
</dbReference>
<dbReference type="PROSITE" id="PS00081">
    <property type="entry name" value="LIPOXYGENASE_2"/>
    <property type="match status" value="1"/>
</dbReference>
<sequence>MFMLRAHAVTEAFVIAANRQLSVLHPINKLLHPHFRESNRGNNLCFKVFDGMVVSNGQGLEFS</sequence>
<keyword evidence="2" id="KW-0223">Dioxygenase</keyword>
<dbReference type="GO" id="GO:0034440">
    <property type="term" value="P:lipid oxidation"/>
    <property type="evidence" value="ECO:0007669"/>
    <property type="project" value="InterPro"/>
</dbReference>
<proteinExistence type="predicted"/>
<keyword evidence="6" id="KW-1185">Reference proteome</keyword>
<evidence type="ECO:0000256" key="1">
    <source>
        <dbReference type="ARBA" id="ARBA00022723"/>
    </source>
</evidence>
<comment type="caution">
    <text evidence="5">The sequence shown here is derived from an EMBL/GenBank/DDBJ whole genome shotgun (WGS) entry which is preliminary data.</text>
</comment>
<evidence type="ECO:0000313" key="5">
    <source>
        <dbReference type="EMBL" id="RXH99532.1"/>
    </source>
</evidence>
<organism evidence="5 6">
    <name type="scientific">Malus domestica</name>
    <name type="common">Apple</name>
    <name type="synonym">Pyrus malus</name>
    <dbReference type="NCBI Taxonomy" id="3750"/>
    <lineage>
        <taxon>Eukaryota</taxon>
        <taxon>Viridiplantae</taxon>
        <taxon>Streptophyta</taxon>
        <taxon>Embryophyta</taxon>
        <taxon>Tracheophyta</taxon>
        <taxon>Spermatophyta</taxon>
        <taxon>Magnoliopsida</taxon>
        <taxon>eudicotyledons</taxon>
        <taxon>Gunneridae</taxon>
        <taxon>Pentapetalae</taxon>
        <taxon>rosids</taxon>
        <taxon>fabids</taxon>
        <taxon>Rosales</taxon>
        <taxon>Rosaceae</taxon>
        <taxon>Amygdaloideae</taxon>
        <taxon>Maleae</taxon>
        <taxon>Malus</taxon>
    </lineage>
</organism>
<dbReference type="GO" id="GO:0046872">
    <property type="term" value="F:metal ion binding"/>
    <property type="evidence" value="ECO:0007669"/>
    <property type="project" value="UniProtKB-KW"/>
</dbReference>
<name>A0A498K1E7_MALDO</name>
<dbReference type="PROSITE" id="PS51393">
    <property type="entry name" value="LIPOXYGENASE_3"/>
    <property type="match status" value="1"/>
</dbReference>
<evidence type="ECO:0000259" key="4">
    <source>
        <dbReference type="PROSITE" id="PS51393"/>
    </source>
</evidence>
<dbReference type="Pfam" id="PF00305">
    <property type="entry name" value="Lipoxygenase"/>
    <property type="match status" value="1"/>
</dbReference>
<protein>
    <recommendedName>
        <fullName evidence="4">Lipoxygenase domain-containing protein</fullName>
    </recommendedName>
</protein>
<keyword evidence="1" id="KW-0479">Metal-binding</keyword>